<dbReference type="Pfam" id="PF00582">
    <property type="entry name" value="Usp"/>
    <property type="match status" value="2"/>
</dbReference>
<evidence type="ECO:0000256" key="2">
    <source>
        <dbReference type="ARBA" id="ARBA00022741"/>
    </source>
</evidence>
<keyword evidence="6" id="KW-1185">Reference proteome</keyword>
<evidence type="ECO:0000259" key="4">
    <source>
        <dbReference type="Pfam" id="PF00582"/>
    </source>
</evidence>
<dbReference type="InterPro" id="IPR014729">
    <property type="entry name" value="Rossmann-like_a/b/a_fold"/>
</dbReference>
<dbReference type="InterPro" id="IPR006015">
    <property type="entry name" value="Universal_stress_UspA"/>
</dbReference>
<dbReference type="PRINTS" id="PR01438">
    <property type="entry name" value="UNVRSLSTRESS"/>
</dbReference>
<proteinExistence type="inferred from homology"/>
<evidence type="ECO:0000313" key="6">
    <source>
        <dbReference type="Proteomes" id="UP001164693"/>
    </source>
</evidence>
<sequence>MTGSQDQLVVGVDGSGAAAAALDWAVAEARARRCGLRAVYAYGEFTEGLAMVYGRLPEPDRAEVVAASQQLLDAALSRVAELDATLPVTGAIIEKAPPRALLDEAAHAGLLVIGSRGLKAFGAAVLGSVGAAVAGRAACPVVVVRGAKVRRGKDAAVVVGVDATDATPAVLRFAFEHASRHALALRVVLCWRREPLTELAWRPASPPPQAERWLAESLAGWREQYPEVAVRGEIVRDQAAAGLVGAAQDQRLLVVGARGRHSLAGTLLGSVSQAVLHHATCPVAVVPVSARD</sequence>
<dbReference type="InterPro" id="IPR006016">
    <property type="entry name" value="UspA"/>
</dbReference>
<reference evidence="5" key="1">
    <citation type="submission" date="2022-05" db="EMBL/GenBank/DDBJ databases">
        <title>Jatrophihabitans sp. SB3-54 whole genome sequence.</title>
        <authorList>
            <person name="Suh M.K."/>
            <person name="Eom M.K."/>
            <person name="Kim J.S."/>
            <person name="Kim H.S."/>
            <person name="Do H.E."/>
            <person name="Shin Y.K."/>
            <person name="Lee J.-S."/>
        </authorList>
    </citation>
    <scope>NUCLEOTIDE SEQUENCE</scope>
    <source>
        <strain evidence="5">SB3-54</strain>
    </source>
</reference>
<accession>A0ABY7JTW3</accession>
<dbReference type="PANTHER" id="PTHR46268">
    <property type="entry name" value="STRESS RESPONSE PROTEIN NHAX"/>
    <property type="match status" value="1"/>
</dbReference>
<comment type="similarity">
    <text evidence="1">Belongs to the universal stress protein A family.</text>
</comment>
<keyword evidence="2" id="KW-0547">Nucleotide-binding</keyword>
<dbReference type="PANTHER" id="PTHR46268:SF27">
    <property type="entry name" value="UNIVERSAL STRESS PROTEIN RV2623"/>
    <property type="match status" value="1"/>
</dbReference>
<feature type="domain" description="UspA" evidence="4">
    <location>
        <begin position="157"/>
        <end position="287"/>
    </location>
</feature>
<evidence type="ECO:0000313" key="5">
    <source>
        <dbReference type="EMBL" id="WAX55773.1"/>
    </source>
</evidence>
<dbReference type="RefSeq" id="WP_269442296.1">
    <property type="nucleotide sequence ID" value="NZ_CP097463.1"/>
</dbReference>
<organism evidence="5 6">
    <name type="scientific">Jatrophihabitans cynanchi</name>
    <dbReference type="NCBI Taxonomy" id="2944128"/>
    <lineage>
        <taxon>Bacteria</taxon>
        <taxon>Bacillati</taxon>
        <taxon>Actinomycetota</taxon>
        <taxon>Actinomycetes</taxon>
        <taxon>Jatrophihabitantales</taxon>
        <taxon>Jatrophihabitantaceae</taxon>
        <taxon>Jatrophihabitans</taxon>
    </lineage>
</organism>
<evidence type="ECO:0000256" key="3">
    <source>
        <dbReference type="ARBA" id="ARBA00022840"/>
    </source>
</evidence>
<dbReference type="Gene3D" id="3.40.50.620">
    <property type="entry name" value="HUPs"/>
    <property type="match status" value="2"/>
</dbReference>
<gene>
    <name evidence="5" type="ORF">M6B22_14650</name>
</gene>
<name>A0ABY7JTW3_9ACTN</name>
<dbReference type="EMBL" id="CP097463">
    <property type="protein sequence ID" value="WAX55773.1"/>
    <property type="molecule type" value="Genomic_DNA"/>
</dbReference>
<evidence type="ECO:0000256" key="1">
    <source>
        <dbReference type="ARBA" id="ARBA00008791"/>
    </source>
</evidence>
<dbReference type="SUPFAM" id="SSF52402">
    <property type="entry name" value="Adenine nucleotide alpha hydrolases-like"/>
    <property type="match status" value="2"/>
</dbReference>
<protein>
    <submittedName>
        <fullName evidence="5">Universal stress protein</fullName>
    </submittedName>
</protein>
<dbReference type="Proteomes" id="UP001164693">
    <property type="component" value="Chromosome"/>
</dbReference>
<feature type="domain" description="UspA" evidence="4">
    <location>
        <begin position="8"/>
        <end position="145"/>
    </location>
</feature>
<keyword evidence="3" id="KW-0067">ATP-binding</keyword>